<proteinExistence type="predicted"/>
<dbReference type="EMBL" id="MH491167">
    <property type="protein sequence ID" value="AWY03163.1"/>
    <property type="molecule type" value="Genomic_DNA"/>
</dbReference>
<protein>
    <submittedName>
        <fullName evidence="1">Uncharacterized protein</fullName>
    </submittedName>
</protein>
<name>A0A3S7N8R4_9CAUD</name>
<keyword evidence="2" id="KW-1185">Reference proteome</keyword>
<reference evidence="1 2" key="1">
    <citation type="journal article" date="2019" name="Arch. Virol.">
        <title>Complete genome analysis of a novel phage GW1 lysing Cronobacter.</title>
        <authorList>
            <person name="Zeng H."/>
            <person name="He W."/>
            <person name="Li C."/>
            <person name="Zhang J."/>
            <person name="Ling N."/>
            <person name="Ding Y."/>
            <person name="Xue L."/>
            <person name="Chen M."/>
            <person name="Wu H."/>
            <person name="Wu Q."/>
        </authorList>
    </citation>
    <scope>NUCLEOTIDE SEQUENCE [LARGE SCALE GENOMIC DNA]</scope>
</reference>
<organism evidence="1 2">
    <name type="scientific">Cronobacter phage GW1</name>
    <dbReference type="NCBI Taxonomy" id="2200756"/>
    <lineage>
        <taxon>Viruses</taxon>
        <taxon>Duplodnaviria</taxon>
        <taxon>Heunggongvirae</taxon>
        <taxon>Uroviricota</taxon>
        <taxon>Caudoviricetes</taxon>
        <taxon>Autographivirales</taxon>
        <taxon>Autotranscriptaviridae</taxon>
        <taxon>Studiervirinae</taxon>
        <taxon>Kayfunavirus</taxon>
        <taxon>Kayfunavirus GW1</taxon>
    </lineage>
</organism>
<accession>A0A3S7N8R4</accession>
<dbReference type="Proteomes" id="UP000293224">
    <property type="component" value="Segment"/>
</dbReference>
<evidence type="ECO:0000313" key="2">
    <source>
        <dbReference type="Proteomes" id="UP000293224"/>
    </source>
</evidence>
<evidence type="ECO:0000313" key="1">
    <source>
        <dbReference type="EMBL" id="AWY03163.1"/>
    </source>
</evidence>
<sequence length="37" mass="4277">MSLSRYLYQPQVITYSHHLKSSTIGKAATYSHQTYSQ</sequence>
<gene>
    <name evidence="1" type="ORF">GW1_00008</name>
</gene>